<sequence length="507" mass="55873">MPDKTKKTGPFNSLREFMDAIEASGRLLRIKEVDQDQYEYTALMYKLIDEFGFLDAPAVLAERVKINGKWVEGPVIANQYGAADIEALAVGVDISEIGEDQVSNYKKALKKMTALCPIKGIKPKEISSQTAPCKEVILRGDEIDIENFPFLQTNPVDNGRFINTGNLVTIDSENGRNVGTYRMQIKGPRKIAVNAGRGQHGEVSLSGRAKRGEKVAKAAVIYGADPFVFAMSSSKTARLEQDELEIAGGYLGRPVEVVKCEDSDILVPANVEMIIEGEIPLDDMEPEGPFGEFFGYMGEAMEAQYYMNIKTITHRKNPIFVNSFTGVSRGFITSPGEANSNFNMKKLIPNLVGMHLPSDMVGFFFMSIDKQRPGEAIEHAEKFAQFLGIAKVLVVVDKDVNIHNSLEVVRAMAARWQPGTASKILKNAVGLSTDPSSMGDPDNTGYNSHLSSKIIVDATRQWPEEGGPEKFAPMNKDCLLDSFPDALTVAENKWGHMITAQRKKYTN</sequence>
<reference evidence="3" key="1">
    <citation type="submission" date="2018-05" db="EMBL/GenBank/DDBJ databases">
        <authorList>
            <person name="Lanie J.A."/>
            <person name="Ng W.-L."/>
            <person name="Kazmierczak K.M."/>
            <person name="Andrzejewski T.M."/>
            <person name="Davidsen T.M."/>
            <person name="Wayne K.J."/>
            <person name="Tettelin H."/>
            <person name="Glass J.I."/>
            <person name="Rusch D."/>
            <person name="Podicherti R."/>
            <person name="Tsui H.-C.T."/>
            <person name="Winkler M.E."/>
        </authorList>
    </citation>
    <scope>NUCLEOTIDE SEQUENCE</scope>
</reference>
<dbReference type="Gene3D" id="3.40.1670.10">
    <property type="entry name" value="UbiD C-terminal domain-like"/>
    <property type="match status" value="1"/>
</dbReference>
<dbReference type="GO" id="GO:0016831">
    <property type="term" value="F:carboxy-lyase activity"/>
    <property type="evidence" value="ECO:0007669"/>
    <property type="project" value="InterPro"/>
</dbReference>
<evidence type="ECO:0000259" key="1">
    <source>
        <dbReference type="Pfam" id="PF01977"/>
    </source>
</evidence>
<gene>
    <name evidence="3" type="ORF">METZ01_LOCUS117169</name>
</gene>
<feature type="domain" description="3-octaprenyl-4-hydroxybenzoate carboxy-lyase-like Rift-related" evidence="1">
    <location>
        <begin position="125"/>
        <end position="326"/>
    </location>
</feature>
<dbReference type="GO" id="GO:0005737">
    <property type="term" value="C:cytoplasm"/>
    <property type="evidence" value="ECO:0007669"/>
    <property type="project" value="TreeGrafter"/>
</dbReference>
<dbReference type="InterPro" id="IPR048304">
    <property type="entry name" value="UbiD_Rift_dom"/>
</dbReference>
<dbReference type="InterPro" id="IPR002830">
    <property type="entry name" value="UbiD"/>
</dbReference>
<feature type="domain" description="3-octaprenyl-4-hydroxybenzoate carboxy-lyase-like C-terminal" evidence="2">
    <location>
        <begin position="343"/>
        <end position="458"/>
    </location>
</feature>
<evidence type="ECO:0000313" key="3">
    <source>
        <dbReference type="EMBL" id="SVA64315.1"/>
    </source>
</evidence>
<dbReference type="AlphaFoldDB" id="A0A381XHU8"/>
<accession>A0A381XHU8</accession>
<proteinExistence type="predicted"/>
<evidence type="ECO:0008006" key="4">
    <source>
        <dbReference type="Google" id="ProtNLM"/>
    </source>
</evidence>
<organism evidence="3">
    <name type="scientific">marine metagenome</name>
    <dbReference type="NCBI Taxonomy" id="408172"/>
    <lineage>
        <taxon>unclassified sequences</taxon>
        <taxon>metagenomes</taxon>
        <taxon>ecological metagenomes</taxon>
    </lineage>
</organism>
<dbReference type="Pfam" id="PF01977">
    <property type="entry name" value="UbiD"/>
    <property type="match status" value="1"/>
</dbReference>
<name>A0A381XHU8_9ZZZZ</name>
<protein>
    <recommendedName>
        <fullName evidence="4">UbiD family decarboxylase</fullName>
    </recommendedName>
</protein>
<evidence type="ECO:0000259" key="2">
    <source>
        <dbReference type="Pfam" id="PF20696"/>
    </source>
</evidence>
<dbReference type="EMBL" id="UINC01015236">
    <property type="protein sequence ID" value="SVA64315.1"/>
    <property type="molecule type" value="Genomic_DNA"/>
</dbReference>
<dbReference type="PANTHER" id="PTHR30108:SF17">
    <property type="entry name" value="FERULIC ACID DECARBOXYLASE 1"/>
    <property type="match status" value="1"/>
</dbReference>
<dbReference type="SUPFAM" id="SSF50475">
    <property type="entry name" value="FMN-binding split barrel"/>
    <property type="match status" value="1"/>
</dbReference>
<dbReference type="SUPFAM" id="SSF143968">
    <property type="entry name" value="UbiD C-terminal domain-like"/>
    <property type="match status" value="1"/>
</dbReference>
<dbReference type="Pfam" id="PF20696">
    <property type="entry name" value="UbiD_C"/>
    <property type="match status" value="1"/>
</dbReference>
<dbReference type="InterPro" id="IPR049381">
    <property type="entry name" value="UbiD-like_C"/>
</dbReference>
<dbReference type="PANTHER" id="PTHR30108">
    <property type="entry name" value="3-OCTAPRENYL-4-HYDROXYBENZOATE CARBOXY-LYASE-RELATED"/>
    <property type="match status" value="1"/>
</dbReference>